<sequence length="207" mass="23142">MNWIEVLGWVGSAILVVSLLQTRVLRLRWINLVGCIVLIGYNAVVGVWPMVGLNVVLAIINVVYLWRMLRTRHDADAYTVLEVEPDDRYLGHVLGVHGEDIARYNPGFAHDPAAEHSAFLVLQGDETVGVVLARDAGEGTAEIVLDWVTPSHRDFSPGEFVYRESGLFARRGFTRVLSPAGMRSPYYERIGFRPQGERFVLEVPAGR</sequence>
<reference evidence="2 3" key="1">
    <citation type="submission" date="2015-12" db="EMBL/GenBank/DDBJ databases">
        <title>Serinicoccus chungangenesis strain CD08_5 genome sequencing and assembly.</title>
        <authorList>
            <person name="Chander A.M."/>
            <person name="Kaur G."/>
            <person name="Nair G.R."/>
            <person name="Dhawan D.K."/>
            <person name="Kochhar R.K."/>
            <person name="Mayilraj S."/>
            <person name="Bhadada S.K."/>
        </authorList>
    </citation>
    <scope>NUCLEOTIDE SEQUENCE [LARGE SCALE GENOMIC DNA]</scope>
    <source>
        <strain evidence="2 3">CD08_5</strain>
    </source>
</reference>
<protein>
    <recommendedName>
        <fullName evidence="4">N-acetyltransferase domain-containing protein</fullName>
    </recommendedName>
</protein>
<keyword evidence="1" id="KW-0812">Transmembrane</keyword>
<evidence type="ECO:0008006" key="4">
    <source>
        <dbReference type="Google" id="ProtNLM"/>
    </source>
</evidence>
<feature type="transmembrane region" description="Helical" evidence="1">
    <location>
        <begin position="6"/>
        <end position="22"/>
    </location>
</feature>
<dbReference type="AlphaFoldDB" id="A0A0W8IEW1"/>
<evidence type="ECO:0000313" key="3">
    <source>
        <dbReference type="Proteomes" id="UP000054837"/>
    </source>
</evidence>
<evidence type="ECO:0000256" key="1">
    <source>
        <dbReference type="SAM" id="Phobius"/>
    </source>
</evidence>
<dbReference type="STRING" id="767452.AVL62_10905"/>
<dbReference type="RefSeq" id="WP_058890177.1">
    <property type="nucleotide sequence ID" value="NZ_LQBL01000003.1"/>
</dbReference>
<dbReference type="InterPro" id="IPR016181">
    <property type="entry name" value="Acyl_CoA_acyltransferase"/>
</dbReference>
<gene>
    <name evidence="2" type="ORF">AVL62_10905</name>
</gene>
<proteinExistence type="predicted"/>
<organism evidence="2 3">
    <name type="scientific">Serinicoccus chungangensis</name>
    <dbReference type="NCBI Taxonomy" id="767452"/>
    <lineage>
        <taxon>Bacteria</taxon>
        <taxon>Bacillati</taxon>
        <taxon>Actinomycetota</taxon>
        <taxon>Actinomycetes</taxon>
        <taxon>Micrococcales</taxon>
        <taxon>Ornithinimicrobiaceae</taxon>
        <taxon>Serinicoccus</taxon>
    </lineage>
</organism>
<dbReference type="SUPFAM" id="SSF55729">
    <property type="entry name" value="Acyl-CoA N-acyltransferases (Nat)"/>
    <property type="match status" value="1"/>
</dbReference>
<name>A0A0W8IEW1_9MICO</name>
<dbReference type="EMBL" id="LQBL01000003">
    <property type="protein sequence ID" value="KUG58500.1"/>
    <property type="molecule type" value="Genomic_DNA"/>
</dbReference>
<accession>A0A0W8IEW1</accession>
<keyword evidence="1" id="KW-1133">Transmembrane helix</keyword>
<evidence type="ECO:0000313" key="2">
    <source>
        <dbReference type="EMBL" id="KUG58500.1"/>
    </source>
</evidence>
<feature type="transmembrane region" description="Helical" evidence="1">
    <location>
        <begin position="51"/>
        <end position="69"/>
    </location>
</feature>
<dbReference type="Proteomes" id="UP000054837">
    <property type="component" value="Unassembled WGS sequence"/>
</dbReference>
<keyword evidence="1" id="KW-0472">Membrane</keyword>
<dbReference type="OrthoDB" id="677174at2"/>
<keyword evidence="3" id="KW-1185">Reference proteome</keyword>
<comment type="caution">
    <text evidence="2">The sequence shown here is derived from an EMBL/GenBank/DDBJ whole genome shotgun (WGS) entry which is preliminary data.</text>
</comment>